<keyword evidence="5" id="KW-1185">Reference proteome</keyword>
<organism evidence="4 5">
    <name type="scientific">Altererythrobacter litoralis</name>
    <dbReference type="NCBI Taxonomy" id="3113904"/>
    <lineage>
        <taxon>Bacteria</taxon>
        <taxon>Pseudomonadati</taxon>
        <taxon>Pseudomonadota</taxon>
        <taxon>Alphaproteobacteria</taxon>
        <taxon>Sphingomonadales</taxon>
        <taxon>Erythrobacteraceae</taxon>
        <taxon>Altererythrobacter</taxon>
    </lineage>
</organism>
<evidence type="ECO:0000259" key="3">
    <source>
        <dbReference type="PROSITE" id="PS51755"/>
    </source>
</evidence>
<feature type="DNA-binding region" description="OmpR/PhoB-type" evidence="2">
    <location>
        <begin position="3"/>
        <end position="101"/>
    </location>
</feature>
<evidence type="ECO:0000256" key="1">
    <source>
        <dbReference type="ARBA" id="ARBA00023125"/>
    </source>
</evidence>
<evidence type="ECO:0000256" key="2">
    <source>
        <dbReference type="PROSITE-ProRule" id="PRU01091"/>
    </source>
</evidence>
<dbReference type="InterPro" id="IPR016032">
    <property type="entry name" value="Sig_transdc_resp-reg_C-effctor"/>
</dbReference>
<dbReference type="SMART" id="SM00862">
    <property type="entry name" value="Trans_reg_C"/>
    <property type="match status" value="1"/>
</dbReference>
<gene>
    <name evidence="4" type="ORF">VRS74_10265</name>
</gene>
<proteinExistence type="predicted"/>
<dbReference type="Pfam" id="PF00486">
    <property type="entry name" value="Trans_reg_C"/>
    <property type="match status" value="1"/>
</dbReference>
<dbReference type="RefSeq" id="WP_354145170.1">
    <property type="nucleotide sequence ID" value="NZ_JAZDQV010000009.1"/>
</dbReference>
<name>A0ABU7GG58_9SPHN</name>
<accession>A0ABU7GG58</accession>
<reference evidence="4 5" key="1">
    <citation type="submission" date="2024-01" db="EMBL/GenBank/DDBJ databases">
        <title>The genome sequence of Erythrobacteraceae sp. strain 1XM1-14.</title>
        <authorList>
            <person name="Liu Y."/>
        </authorList>
    </citation>
    <scope>NUCLEOTIDE SEQUENCE [LARGE SCALE GENOMIC DNA]</scope>
    <source>
        <strain evidence="4 5">1XM1-14</strain>
    </source>
</reference>
<protein>
    <submittedName>
        <fullName evidence="4">Winged helix-turn-helix domain-containing protein</fullName>
    </submittedName>
</protein>
<dbReference type="SUPFAM" id="SSF46894">
    <property type="entry name" value="C-terminal effector domain of the bipartite response regulators"/>
    <property type="match status" value="1"/>
</dbReference>
<dbReference type="PROSITE" id="PS51755">
    <property type="entry name" value="OMPR_PHOB"/>
    <property type="match status" value="1"/>
</dbReference>
<dbReference type="CDD" id="cd00383">
    <property type="entry name" value="trans_reg_C"/>
    <property type="match status" value="1"/>
</dbReference>
<evidence type="ECO:0000313" key="4">
    <source>
        <dbReference type="EMBL" id="MEE1878067.1"/>
    </source>
</evidence>
<dbReference type="EMBL" id="JAZDQV010000009">
    <property type="protein sequence ID" value="MEE1878067.1"/>
    <property type="molecule type" value="Genomic_DNA"/>
</dbReference>
<evidence type="ECO:0000313" key="5">
    <source>
        <dbReference type="Proteomes" id="UP001343492"/>
    </source>
</evidence>
<sequence>MIPRFIEAGDVTLDLLHRDGRVEDSWLRLHPREFELLWRLAQTPGERLSRKQLLAEVWRLEQEPGTNSLAVHVARVRSKLASFGMDQMLVTHPDGGYLLDAPPGPSAFKFRRVSLDSQ</sequence>
<comment type="caution">
    <text evidence="4">The sequence shown here is derived from an EMBL/GenBank/DDBJ whole genome shotgun (WGS) entry which is preliminary data.</text>
</comment>
<dbReference type="Proteomes" id="UP001343492">
    <property type="component" value="Unassembled WGS sequence"/>
</dbReference>
<dbReference type="Gene3D" id="1.10.10.10">
    <property type="entry name" value="Winged helix-like DNA-binding domain superfamily/Winged helix DNA-binding domain"/>
    <property type="match status" value="1"/>
</dbReference>
<dbReference type="InterPro" id="IPR036388">
    <property type="entry name" value="WH-like_DNA-bd_sf"/>
</dbReference>
<keyword evidence="1 2" id="KW-0238">DNA-binding</keyword>
<dbReference type="InterPro" id="IPR001867">
    <property type="entry name" value="OmpR/PhoB-type_DNA-bd"/>
</dbReference>
<feature type="domain" description="OmpR/PhoB-type" evidence="3">
    <location>
        <begin position="3"/>
        <end position="101"/>
    </location>
</feature>